<dbReference type="PANTHER" id="PTHR35095">
    <property type="entry name" value="OS05G0143300 PROTEIN"/>
    <property type="match status" value="1"/>
</dbReference>
<evidence type="ECO:0000313" key="2">
    <source>
        <dbReference type="Proteomes" id="UP001642360"/>
    </source>
</evidence>
<dbReference type="AlphaFoldDB" id="A0ABC8S748"/>
<evidence type="ECO:0000313" key="1">
    <source>
        <dbReference type="EMBL" id="CAK9151029.1"/>
    </source>
</evidence>
<protein>
    <submittedName>
        <fullName evidence="1">Uncharacterized protein</fullName>
    </submittedName>
</protein>
<proteinExistence type="predicted"/>
<name>A0ABC8S748_9AQUA</name>
<dbReference type="Proteomes" id="UP001642360">
    <property type="component" value="Unassembled WGS sequence"/>
</dbReference>
<keyword evidence="2" id="KW-1185">Reference proteome</keyword>
<organism evidence="1 2">
    <name type="scientific">Ilex paraguariensis</name>
    <name type="common">yerba mate</name>
    <dbReference type="NCBI Taxonomy" id="185542"/>
    <lineage>
        <taxon>Eukaryota</taxon>
        <taxon>Viridiplantae</taxon>
        <taxon>Streptophyta</taxon>
        <taxon>Embryophyta</taxon>
        <taxon>Tracheophyta</taxon>
        <taxon>Spermatophyta</taxon>
        <taxon>Magnoliopsida</taxon>
        <taxon>eudicotyledons</taxon>
        <taxon>Gunneridae</taxon>
        <taxon>Pentapetalae</taxon>
        <taxon>asterids</taxon>
        <taxon>campanulids</taxon>
        <taxon>Aquifoliales</taxon>
        <taxon>Aquifoliaceae</taxon>
        <taxon>Ilex</taxon>
    </lineage>
</organism>
<gene>
    <name evidence="1" type="ORF">ILEXP_LOCUS19189</name>
</gene>
<reference evidence="1 2" key="1">
    <citation type="submission" date="2024-02" db="EMBL/GenBank/DDBJ databases">
        <authorList>
            <person name="Vignale AGUSTIN F."/>
            <person name="Sosa J E."/>
            <person name="Modenutti C."/>
        </authorList>
    </citation>
    <scope>NUCLEOTIDE SEQUENCE [LARGE SCALE GENOMIC DNA]</scope>
</reference>
<sequence>MVELCLMASRGYPPGLVFHPEQGMSKVSKDSQPFLPSLGSRQDINRLSSLNLRTYQSEEPGKTISGLSGASQFVRVDSTMRSPVLIDVQDTRPNSVLFSFGIAEKCTRHEKILKFLMSGSSEAELGGLDLSVLSELMGLQALTVDMPQQPLAPDCRVCFHNAASQPSLIHPTSDFYPQKPLFYSIGDVAYNSDITVHPDGRVTITGVATEMKDILSIIAEFYLSNNSTKWKKQSVLVPHFNWLDSNEVRANIHGSSLKLEAVKVAPLKRHPANLYAFLTGIPEKIKLRPSPKKKCGRKAAKERGLYQKNYFHACESLLSIMVDKKRHRKTAILSLKKSGPELPQLLTQFSASIAGTGLAVLFSVVCKLACSRVPFCASKLLSTGLGIGLVWLSLRDTVIHIGKNSGKLDFKEDDMMKNLDKSVEEIYFRAVTLMAVAVLRFA</sequence>
<dbReference type="PANTHER" id="PTHR35095:SF1">
    <property type="entry name" value="OS05G0143300 PROTEIN"/>
    <property type="match status" value="1"/>
</dbReference>
<dbReference type="EMBL" id="CAUOFW020002092">
    <property type="protein sequence ID" value="CAK9151029.1"/>
    <property type="molecule type" value="Genomic_DNA"/>
</dbReference>
<accession>A0ABC8S748</accession>
<comment type="caution">
    <text evidence="1">The sequence shown here is derived from an EMBL/GenBank/DDBJ whole genome shotgun (WGS) entry which is preliminary data.</text>
</comment>